<dbReference type="PANTHER" id="PTHR33406">
    <property type="entry name" value="MEMBRANE PROTEIN MJ1562-RELATED"/>
    <property type="match status" value="1"/>
</dbReference>
<sequence length="770" mass="82249">MRRIPVRRLKWVVLALWVGVIAVLGPSAGLLSTVQKDDIAEYLPANADSARAVRRILGMQGDNLLPATIVYERESGVTAADRAKVAADLKAVARIRNVVAELPPSAGTAGRTFGPVEFKEELDKYRDKKGRLPKELRAVEAKFKIPYIPPAGKPVKLMSSQESADGQALRLVAIVRDTGVAETTATINEIRRVVRAGLPPGLSAHLTGTVGYQADAQAVFGMIDGVLVLAALGVAVVVLLITYRSVVLWAIPLFIVVLALAVAMGVSYLLAAAGLITVSSLAVSLLMVLVVGAGTDYALLLIARYREELRRHEDRHEAMAVAVRRASPAIVASAATVIAGLLCLMVAELNSTRGLGPVAAIGVACAMIAMITLLPAVMVVAGRWVFWPLVPRHDPGAAGESGEAGAWGRLGRWIGRRARLVWIVTCLALGVLVLGLTSYKEGGLANRDAFTGRPEAVVGEDISDRHFPRAAEDPVQVVATNEKLRDVIVSAARLDEVTSITLGSAGTDDVLVNVTLKDKPNTREGQGQVLHLRDRMFAVGAPDVNVGGTVALNYDLQRAAERDRLLIIPLVLLVVFIVLAMLLRAIVAPLLLLATVVLSFAATLGISAFLFEHVFGFAGVDQAFVLVVFVFLVALGVDYNIFLMHRVREESVRHGTRRGAILGLGATGGVITSAGLVLAGTFAMLGVLPMTQTVQIAVAVALGVLLDTMIVRSILVTALTLDVGDWVWWPGALARGSLPRPRMRRRQVPSGVRTVETRWLFSDPTYQPRL</sequence>
<feature type="domain" description="SSD" evidence="8">
    <location>
        <begin position="593"/>
        <end position="721"/>
    </location>
</feature>
<feature type="transmembrane region" description="Helical" evidence="7">
    <location>
        <begin position="219"/>
        <end position="241"/>
    </location>
</feature>
<feature type="transmembrane region" description="Helical" evidence="7">
    <location>
        <begin position="694"/>
        <end position="715"/>
    </location>
</feature>
<dbReference type="InterPro" id="IPR004869">
    <property type="entry name" value="MMPL_dom"/>
</dbReference>
<evidence type="ECO:0000256" key="5">
    <source>
        <dbReference type="ARBA" id="ARBA00022989"/>
    </source>
</evidence>
<evidence type="ECO:0000313" key="10">
    <source>
        <dbReference type="Proteomes" id="UP000265768"/>
    </source>
</evidence>
<protein>
    <submittedName>
        <fullName evidence="9">MMPL family transporter</fullName>
    </submittedName>
</protein>
<gene>
    <name evidence="9" type="ORF">D5H75_37245</name>
</gene>
<name>A0A3A4A6J6_9ACTN</name>
<keyword evidence="5 7" id="KW-1133">Transmembrane helix</keyword>
<dbReference type="AlphaFoldDB" id="A0A3A4A6J6"/>
<evidence type="ECO:0000256" key="3">
    <source>
        <dbReference type="ARBA" id="ARBA00022475"/>
    </source>
</evidence>
<comment type="similarity">
    <text evidence="2">Belongs to the resistance-nodulation-cell division (RND) (TC 2.A.6) family. MmpL subfamily.</text>
</comment>
<dbReference type="RefSeq" id="WP_119931327.1">
    <property type="nucleotide sequence ID" value="NZ_QZEY01000025.1"/>
</dbReference>
<feature type="transmembrane region" description="Helical" evidence="7">
    <location>
        <begin position="253"/>
        <end position="276"/>
    </location>
</feature>
<evidence type="ECO:0000256" key="4">
    <source>
        <dbReference type="ARBA" id="ARBA00022692"/>
    </source>
</evidence>
<dbReference type="EMBL" id="QZEY01000025">
    <property type="protein sequence ID" value="RJL21418.1"/>
    <property type="molecule type" value="Genomic_DNA"/>
</dbReference>
<dbReference type="Gene3D" id="1.20.1640.10">
    <property type="entry name" value="Multidrug efflux transporter AcrB transmembrane domain"/>
    <property type="match status" value="2"/>
</dbReference>
<accession>A0A3A4A6J6</accession>
<feature type="transmembrane region" description="Helical" evidence="7">
    <location>
        <begin position="590"/>
        <end position="611"/>
    </location>
</feature>
<reference evidence="9 10" key="1">
    <citation type="submission" date="2018-09" db="EMBL/GenBank/DDBJ databases">
        <title>YIM 75507 draft genome.</title>
        <authorList>
            <person name="Tang S."/>
            <person name="Feng Y."/>
        </authorList>
    </citation>
    <scope>NUCLEOTIDE SEQUENCE [LARGE SCALE GENOMIC DNA]</scope>
    <source>
        <strain evidence="9 10">YIM 75507</strain>
    </source>
</reference>
<evidence type="ECO:0000259" key="8">
    <source>
        <dbReference type="PROSITE" id="PS50156"/>
    </source>
</evidence>
<feature type="transmembrane region" description="Helical" evidence="7">
    <location>
        <begin position="565"/>
        <end position="583"/>
    </location>
</feature>
<dbReference type="PANTHER" id="PTHR33406:SF6">
    <property type="entry name" value="MEMBRANE PROTEIN YDGH-RELATED"/>
    <property type="match status" value="1"/>
</dbReference>
<dbReference type="InterPro" id="IPR050545">
    <property type="entry name" value="Mycobact_MmpL"/>
</dbReference>
<evidence type="ECO:0000256" key="6">
    <source>
        <dbReference type="ARBA" id="ARBA00023136"/>
    </source>
</evidence>
<evidence type="ECO:0000256" key="7">
    <source>
        <dbReference type="SAM" id="Phobius"/>
    </source>
</evidence>
<proteinExistence type="inferred from homology"/>
<feature type="transmembrane region" description="Helical" evidence="7">
    <location>
        <begin position="326"/>
        <end position="347"/>
    </location>
</feature>
<keyword evidence="4 7" id="KW-0812">Transmembrane</keyword>
<comment type="subcellular location">
    <subcellularLocation>
        <location evidence="1">Cell membrane</location>
        <topology evidence="1">Multi-pass membrane protein</topology>
    </subcellularLocation>
</comment>
<comment type="caution">
    <text evidence="9">The sequence shown here is derived from an EMBL/GenBank/DDBJ whole genome shotgun (WGS) entry which is preliminary data.</text>
</comment>
<keyword evidence="3" id="KW-1003">Cell membrane</keyword>
<evidence type="ECO:0000256" key="1">
    <source>
        <dbReference type="ARBA" id="ARBA00004651"/>
    </source>
</evidence>
<feature type="transmembrane region" description="Helical" evidence="7">
    <location>
        <begin position="359"/>
        <end position="386"/>
    </location>
</feature>
<organism evidence="9 10">
    <name type="scientific">Bailinhaonella thermotolerans</name>
    <dbReference type="NCBI Taxonomy" id="1070861"/>
    <lineage>
        <taxon>Bacteria</taxon>
        <taxon>Bacillati</taxon>
        <taxon>Actinomycetota</taxon>
        <taxon>Actinomycetes</taxon>
        <taxon>Streptosporangiales</taxon>
        <taxon>Streptosporangiaceae</taxon>
        <taxon>Bailinhaonella</taxon>
    </lineage>
</organism>
<feature type="domain" description="SSD" evidence="8">
    <location>
        <begin position="253"/>
        <end position="380"/>
    </location>
</feature>
<dbReference type="InterPro" id="IPR000731">
    <property type="entry name" value="SSD"/>
</dbReference>
<feature type="transmembrane region" description="Helical" evidence="7">
    <location>
        <begin position="282"/>
        <end position="305"/>
    </location>
</feature>
<dbReference type="GO" id="GO:0005886">
    <property type="term" value="C:plasma membrane"/>
    <property type="evidence" value="ECO:0007669"/>
    <property type="project" value="UniProtKB-SubCell"/>
</dbReference>
<dbReference type="Proteomes" id="UP000265768">
    <property type="component" value="Unassembled WGS sequence"/>
</dbReference>
<keyword evidence="10" id="KW-1185">Reference proteome</keyword>
<dbReference type="PROSITE" id="PS50156">
    <property type="entry name" value="SSD"/>
    <property type="match status" value="2"/>
</dbReference>
<dbReference type="Pfam" id="PF03176">
    <property type="entry name" value="MMPL"/>
    <property type="match status" value="2"/>
</dbReference>
<evidence type="ECO:0000256" key="2">
    <source>
        <dbReference type="ARBA" id="ARBA00010157"/>
    </source>
</evidence>
<feature type="transmembrane region" description="Helical" evidence="7">
    <location>
        <begin position="623"/>
        <end position="642"/>
    </location>
</feature>
<evidence type="ECO:0000313" key="9">
    <source>
        <dbReference type="EMBL" id="RJL21418.1"/>
    </source>
</evidence>
<feature type="transmembrane region" description="Helical" evidence="7">
    <location>
        <begin position="662"/>
        <end position="688"/>
    </location>
</feature>
<dbReference type="SUPFAM" id="SSF82866">
    <property type="entry name" value="Multidrug efflux transporter AcrB transmembrane domain"/>
    <property type="match status" value="2"/>
</dbReference>
<feature type="transmembrane region" description="Helical" evidence="7">
    <location>
        <begin position="420"/>
        <end position="439"/>
    </location>
</feature>
<dbReference type="OrthoDB" id="2365435at2"/>
<keyword evidence="6 7" id="KW-0472">Membrane</keyword>